<evidence type="ECO:0000256" key="1">
    <source>
        <dbReference type="ARBA" id="ARBA00000085"/>
    </source>
</evidence>
<keyword evidence="8" id="KW-0067">ATP-binding</keyword>
<dbReference type="EMBL" id="PQFZ01000020">
    <property type="protein sequence ID" value="POR47111.1"/>
    <property type="molecule type" value="Genomic_DNA"/>
</dbReference>
<dbReference type="SMART" id="SM00911">
    <property type="entry name" value="HWE_HK"/>
    <property type="match status" value="1"/>
</dbReference>
<sequence>MAEKETTLEHDLAEHPTTWLLERYGAGWFGEAAWQDREAQFHSLLEESPDAAVIVDQTGHIIYASRRIEAVFGYLPHELVGKCISVLIPERDRDLHAGHLLRFLQDPKPRIMSAGMDLRALRKDGTEFPTEISLSPHPTPGGLLVVAAIRDREAPRRVQRLLMGEVHHRLKNTLATVMAITSQSLRSARDLEEGWTAVESRLSALARAHDLLLDEKSSGAKLADVIGPAVKPFEGHKGQRFHVQVMDIDIDPEAILPIAMSINELCTNAVKYGALSNTAGHIDIAATIDDTAQKLGLTWTERGGPAVREPTRRSFGTRLLNRLAHQLQGEMRLEYKPTGVVYELDIPLGALRFEGTAIDRPSS</sequence>
<keyword evidence="5" id="KW-0808">Transferase</keyword>
<dbReference type="InterPro" id="IPR000014">
    <property type="entry name" value="PAS"/>
</dbReference>
<gene>
    <name evidence="10" type="ORF">CYD53_1201</name>
</gene>
<accession>A0A2S4LXC5</accession>
<dbReference type="InterPro" id="IPR013767">
    <property type="entry name" value="PAS_fold"/>
</dbReference>
<dbReference type="GO" id="GO:0006355">
    <property type="term" value="P:regulation of DNA-templated transcription"/>
    <property type="evidence" value="ECO:0007669"/>
    <property type="project" value="InterPro"/>
</dbReference>
<evidence type="ECO:0000256" key="7">
    <source>
        <dbReference type="ARBA" id="ARBA00022777"/>
    </source>
</evidence>
<dbReference type="Gene3D" id="3.30.450.20">
    <property type="entry name" value="PAS domain"/>
    <property type="match status" value="1"/>
</dbReference>
<proteinExistence type="predicted"/>
<comment type="caution">
    <text evidence="10">The sequence shown here is derived from an EMBL/GenBank/DDBJ whole genome shotgun (WGS) entry which is preliminary data.</text>
</comment>
<dbReference type="Pfam" id="PF07536">
    <property type="entry name" value="HWE_HK"/>
    <property type="match status" value="1"/>
</dbReference>
<dbReference type="InterPro" id="IPR036890">
    <property type="entry name" value="HATPase_C_sf"/>
</dbReference>
<keyword evidence="4" id="KW-0597">Phosphoprotein</keyword>
<protein>
    <recommendedName>
        <fullName evidence="3">Blue-light-activated histidine kinase</fullName>
        <ecNumber evidence="2">2.7.13.3</ecNumber>
    </recommendedName>
</protein>
<dbReference type="NCBIfam" id="TIGR00229">
    <property type="entry name" value="sensory_box"/>
    <property type="match status" value="1"/>
</dbReference>
<evidence type="ECO:0000256" key="3">
    <source>
        <dbReference type="ARBA" id="ARBA00021740"/>
    </source>
</evidence>
<dbReference type="RefSeq" id="WP_103720687.1">
    <property type="nucleotide sequence ID" value="NZ_PQFZ01000020.1"/>
</dbReference>
<dbReference type="InterPro" id="IPR035965">
    <property type="entry name" value="PAS-like_dom_sf"/>
</dbReference>
<dbReference type="PROSITE" id="PS50112">
    <property type="entry name" value="PAS"/>
    <property type="match status" value="1"/>
</dbReference>
<comment type="catalytic activity">
    <reaction evidence="1">
        <text>ATP + protein L-histidine = ADP + protein N-phospho-L-histidine.</text>
        <dbReference type="EC" id="2.7.13.3"/>
    </reaction>
</comment>
<name>A0A2S4LXC5_9HYPH</name>
<dbReference type="CDD" id="cd00130">
    <property type="entry name" value="PAS"/>
    <property type="match status" value="1"/>
</dbReference>
<dbReference type="SMART" id="SM00091">
    <property type="entry name" value="PAS"/>
    <property type="match status" value="1"/>
</dbReference>
<keyword evidence="11" id="KW-1185">Reference proteome</keyword>
<evidence type="ECO:0000313" key="11">
    <source>
        <dbReference type="Proteomes" id="UP000236919"/>
    </source>
</evidence>
<evidence type="ECO:0000256" key="8">
    <source>
        <dbReference type="ARBA" id="ARBA00022840"/>
    </source>
</evidence>
<evidence type="ECO:0000256" key="5">
    <source>
        <dbReference type="ARBA" id="ARBA00022679"/>
    </source>
</evidence>
<evidence type="ECO:0000259" key="9">
    <source>
        <dbReference type="PROSITE" id="PS50112"/>
    </source>
</evidence>
<dbReference type="Gene3D" id="3.30.565.10">
    <property type="entry name" value="Histidine kinase-like ATPase, C-terminal domain"/>
    <property type="match status" value="1"/>
</dbReference>
<evidence type="ECO:0000313" key="10">
    <source>
        <dbReference type="EMBL" id="POR47111.1"/>
    </source>
</evidence>
<dbReference type="GO" id="GO:0004673">
    <property type="term" value="F:protein histidine kinase activity"/>
    <property type="evidence" value="ECO:0007669"/>
    <property type="project" value="UniProtKB-EC"/>
</dbReference>
<dbReference type="InterPro" id="IPR011102">
    <property type="entry name" value="Sig_transdc_His_kinase_HWE"/>
</dbReference>
<feature type="domain" description="PAS" evidence="9">
    <location>
        <begin position="37"/>
        <end position="107"/>
    </location>
</feature>
<dbReference type="PANTHER" id="PTHR41523">
    <property type="entry name" value="TWO-COMPONENT SYSTEM SENSOR PROTEIN"/>
    <property type="match status" value="1"/>
</dbReference>
<dbReference type="AlphaFoldDB" id="A0A2S4LXC5"/>
<evidence type="ECO:0000256" key="6">
    <source>
        <dbReference type="ARBA" id="ARBA00022741"/>
    </source>
</evidence>
<evidence type="ECO:0000256" key="2">
    <source>
        <dbReference type="ARBA" id="ARBA00012438"/>
    </source>
</evidence>
<dbReference type="SUPFAM" id="SSF55785">
    <property type="entry name" value="PYP-like sensor domain (PAS domain)"/>
    <property type="match status" value="1"/>
</dbReference>
<organism evidence="10 11">
    <name type="scientific">Bosea psychrotolerans</name>
    <dbReference type="NCBI Taxonomy" id="1871628"/>
    <lineage>
        <taxon>Bacteria</taxon>
        <taxon>Pseudomonadati</taxon>
        <taxon>Pseudomonadota</taxon>
        <taxon>Alphaproteobacteria</taxon>
        <taxon>Hyphomicrobiales</taxon>
        <taxon>Boseaceae</taxon>
        <taxon>Bosea</taxon>
    </lineage>
</organism>
<dbReference type="OrthoDB" id="9813940at2"/>
<keyword evidence="7" id="KW-0418">Kinase</keyword>
<dbReference type="PANTHER" id="PTHR41523:SF7">
    <property type="entry name" value="HISTIDINE KINASE"/>
    <property type="match status" value="1"/>
</dbReference>
<dbReference type="GO" id="GO:0005524">
    <property type="term" value="F:ATP binding"/>
    <property type="evidence" value="ECO:0007669"/>
    <property type="project" value="UniProtKB-KW"/>
</dbReference>
<evidence type="ECO:0000256" key="4">
    <source>
        <dbReference type="ARBA" id="ARBA00022553"/>
    </source>
</evidence>
<reference evidence="10 11" key="1">
    <citation type="submission" date="2018-01" db="EMBL/GenBank/DDBJ databases">
        <title>Genomic Encyclopedia of Type Strains, Phase III (KMG-III): the genomes of soil and plant-associated and newly described type strains.</title>
        <authorList>
            <person name="Whitman W."/>
        </authorList>
    </citation>
    <scope>NUCLEOTIDE SEQUENCE [LARGE SCALE GENOMIC DNA]</scope>
    <source>
        <strain evidence="10 11">1131</strain>
    </source>
</reference>
<dbReference type="Proteomes" id="UP000236919">
    <property type="component" value="Unassembled WGS sequence"/>
</dbReference>
<dbReference type="Pfam" id="PF00989">
    <property type="entry name" value="PAS"/>
    <property type="match status" value="1"/>
</dbReference>
<dbReference type="EC" id="2.7.13.3" evidence="2"/>
<keyword evidence="6" id="KW-0547">Nucleotide-binding</keyword>